<evidence type="ECO:0000313" key="2">
    <source>
        <dbReference type="Proteomes" id="UP000190230"/>
    </source>
</evidence>
<dbReference type="Proteomes" id="UP000190230">
    <property type="component" value="Unassembled WGS sequence"/>
</dbReference>
<dbReference type="AlphaFoldDB" id="A0A1T5AG48"/>
<sequence>MASILDLLNTQIGEQLVNKASSKTSEDKGKVTSALGMALPLILGAMKRNTKNPEGAENLDKALQSEKHNGDVLNNLEDRETEELTREGSDILGHVLGSKQKGISKTIAGTLNMEETSVNKIIEMAAPIIMGLLGQQKRKDNVDASGLPGLLGSVMGSNASHDQSLVETLLDADGDGSVIDDVAGMVLGGKKGKKGGSLLGGMLGGK</sequence>
<dbReference type="RefSeq" id="WP_079719129.1">
    <property type="nucleotide sequence ID" value="NZ_FUYY01000001.1"/>
</dbReference>
<dbReference type="EMBL" id="FUYY01000001">
    <property type="protein sequence ID" value="SKB33799.1"/>
    <property type="molecule type" value="Genomic_DNA"/>
</dbReference>
<dbReference type="OrthoDB" id="708105at2"/>
<evidence type="ECO:0008006" key="3">
    <source>
        <dbReference type="Google" id="ProtNLM"/>
    </source>
</evidence>
<evidence type="ECO:0000313" key="1">
    <source>
        <dbReference type="EMBL" id="SKB33799.1"/>
    </source>
</evidence>
<name>A0A1T5AG48_9FLAO</name>
<dbReference type="Pfam" id="PF06078">
    <property type="entry name" value="DUF937"/>
    <property type="match status" value="2"/>
</dbReference>
<gene>
    <name evidence="1" type="ORF">SAMN05660776_0520</name>
</gene>
<dbReference type="InterPro" id="IPR009282">
    <property type="entry name" value="DUF937"/>
</dbReference>
<proteinExistence type="predicted"/>
<dbReference type="STRING" id="241145.SAMN05660776_0520"/>
<protein>
    <recommendedName>
        <fullName evidence="3">DUF937 domain-containing protein</fullName>
    </recommendedName>
</protein>
<organism evidence="1 2">
    <name type="scientific">Salegentibacter holothuriorum</name>
    <dbReference type="NCBI Taxonomy" id="241145"/>
    <lineage>
        <taxon>Bacteria</taxon>
        <taxon>Pseudomonadati</taxon>
        <taxon>Bacteroidota</taxon>
        <taxon>Flavobacteriia</taxon>
        <taxon>Flavobacteriales</taxon>
        <taxon>Flavobacteriaceae</taxon>
        <taxon>Salegentibacter</taxon>
    </lineage>
</organism>
<accession>A0A1T5AG48</accession>
<keyword evidence="2" id="KW-1185">Reference proteome</keyword>
<reference evidence="2" key="1">
    <citation type="submission" date="2017-02" db="EMBL/GenBank/DDBJ databases">
        <authorList>
            <person name="Varghese N."/>
            <person name="Submissions S."/>
        </authorList>
    </citation>
    <scope>NUCLEOTIDE SEQUENCE [LARGE SCALE GENOMIC DNA]</scope>
    <source>
        <strain evidence="2">DSM 23405</strain>
    </source>
</reference>